<reference evidence="3" key="1">
    <citation type="submission" date="2019-04" db="EMBL/GenBank/DDBJ databases">
        <title>Sequencing of skin fungus with MAO and IRED activity.</title>
        <authorList>
            <person name="Marsaioli A.J."/>
            <person name="Bonatto J.M.C."/>
            <person name="Reis Junior O."/>
        </authorList>
    </citation>
    <scope>NUCLEOTIDE SEQUENCE</scope>
    <source>
        <strain evidence="3">30M1</strain>
    </source>
</reference>
<dbReference type="Proteomes" id="UP000801428">
    <property type="component" value="Unassembled WGS sequence"/>
</dbReference>
<sequence>MHFLTAAALLTSALLARAQESSPDTPSPYYNATTTAGDISTTPSSTPSASPDPPSTTADPAPAATSPPISAPTFATSFLWPQPTPDNPGTGSPLTPIQSPSPDAPSTMVEPSPPTTFVPSTLATSLLLSDASPTPNSTPGPIVVETRSIPTVFITVTVTVTPTPLPTAPLDSSTQPAGSFPELPSSPCHDDEDDDDDEYSAIPTPLSPTLLPPSFPLPLAPTLPLLSQPASWLAATSSPTGVDSSDAATTTTTPTATTPTTTGKRIWPLPHFTLDTAALLSATPTIGSGPGETPVSVVLETGVAVEGGVSLGADRRIGASAATATAAIGVGAGVGVGVTALSLASGPLGLSGQGQPSFALLATKHDAAQAQSRAAGSE</sequence>
<name>A0A9P4WEW6_CURKU</name>
<feature type="compositionally biased region" description="Low complexity" evidence="1">
    <location>
        <begin position="247"/>
        <end position="262"/>
    </location>
</feature>
<feature type="compositionally biased region" description="Polar residues" evidence="1">
    <location>
        <begin position="87"/>
        <end position="101"/>
    </location>
</feature>
<feature type="signal peptide" evidence="2">
    <location>
        <begin position="1"/>
        <end position="18"/>
    </location>
</feature>
<feature type="chain" id="PRO_5040107001" evidence="2">
    <location>
        <begin position="19"/>
        <end position="378"/>
    </location>
</feature>
<feature type="region of interest" description="Disordered" evidence="1">
    <location>
        <begin position="235"/>
        <end position="266"/>
    </location>
</feature>
<dbReference type="AlphaFoldDB" id="A0A9P4WEW6"/>
<comment type="caution">
    <text evidence="3">The sequence shown here is derived from an EMBL/GenBank/DDBJ whole genome shotgun (WGS) entry which is preliminary data.</text>
</comment>
<evidence type="ECO:0000313" key="4">
    <source>
        <dbReference type="Proteomes" id="UP000801428"/>
    </source>
</evidence>
<keyword evidence="4" id="KW-1185">Reference proteome</keyword>
<gene>
    <name evidence="3" type="ORF">E8E13_006067</name>
</gene>
<organism evidence="3 4">
    <name type="scientific">Curvularia kusanoi</name>
    <name type="common">Cochliobolus kusanoi</name>
    <dbReference type="NCBI Taxonomy" id="90978"/>
    <lineage>
        <taxon>Eukaryota</taxon>
        <taxon>Fungi</taxon>
        <taxon>Dikarya</taxon>
        <taxon>Ascomycota</taxon>
        <taxon>Pezizomycotina</taxon>
        <taxon>Dothideomycetes</taxon>
        <taxon>Pleosporomycetidae</taxon>
        <taxon>Pleosporales</taxon>
        <taxon>Pleosporineae</taxon>
        <taxon>Pleosporaceae</taxon>
        <taxon>Curvularia</taxon>
    </lineage>
</organism>
<feature type="compositionally biased region" description="Low complexity" evidence="1">
    <location>
        <begin position="200"/>
        <end position="209"/>
    </location>
</feature>
<evidence type="ECO:0000256" key="1">
    <source>
        <dbReference type="SAM" id="MobiDB-lite"/>
    </source>
</evidence>
<keyword evidence="2" id="KW-0732">Signal</keyword>
<feature type="region of interest" description="Disordered" evidence="1">
    <location>
        <begin position="18"/>
        <end position="119"/>
    </location>
</feature>
<protein>
    <submittedName>
        <fullName evidence="3">Uncharacterized protein</fullName>
    </submittedName>
</protein>
<proteinExistence type="predicted"/>
<feature type="compositionally biased region" description="Low complexity" evidence="1">
    <location>
        <begin position="39"/>
        <end position="77"/>
    </location>
</feature>
<feature type="region of interest" description="Disordered" evidence="1">
    <location>
        <begin position="165"/>
        <end position="213"/>
    </location>
</feature>
<evidence type="ECO:0000313" key="3">
    <source>
        <dbReference type="EMBL" id="KAF3010700.1"/>
    </source>
</evidence>
<accession>A0A9P4WEW6</accession>
<dbReference type="EMBL" id="SWKU01000001">
    <property type="protein sequence ID" value="KAF3010700.1"/>
    <property type="molecule type" value="Genomic_DNA"/>
</dbReference>
<feature type="compositionally biased region" description="Polar residues" evidence="1">
    <location>
        <begin position="19"/>
        <end position="38"/>
    </location>
</feature>
<feature type="compositionally biased region" description="Acidic residues" evidence="1">
    <location>
        <begin position="190"/>
        <end position="199"/>
    </location>
</feature>
<evidence type="ECO:0000256" key="2">
    <source>
        <dbReference type="SAM" id="SignalP"/>
    </source>
</evidence>